<name>M2UGY9_COCH5</name>
<keyword evidence="2" id="KW-1185">Reference proteome</keyword>
<reference evidence="2" key="2">
    <citation type="journal article" date="2013" name="PLoS Genet.">
        <title>Comparative genome structure, secondary metabolite, and effector coding capacity across Cochliobolus pathogens.</title>
        <authorList>
            <person name="Condon B.J."/>
            <person name="Leng Y."/>
            <person name="Wu D."/>
            <person name="Bushley K.E."/>
            <person name="Ohm R.A."/>
            <person name="Otillar R."/>
            <person name="Martin J."/>
            <person name="Schackwitz W."/>
            <person name="Grimwood J."/>
            <person name="MohdZainudin N."/>
            <person name="Xue C."/>
            <person name="Wang R."/>
            <person name="Manning V.A."/>
            <person name="Dhillon B."/>
            <person name="Tu Z.J."/>
            <person name="Steffenson B.J."/>
            <person name="Salamov A."/>
            <person name="Sun H."/>
            <person name="Lowry S."/>
            <person name="LaButti K."/>
            <person name="Han J."/>
            <person name="Copeland A."/>
            <person name="Lindquist E."/>
            <person name="Barry K."/>
            <person name="Schmutz J."/>
            <person name="Baker S.E."/>
            <person name="Ciuffetti L.M."/>
            <person name="Grigoriev I.V."/>
            <person name="Zhong S."/>
            <person name="Turgeon B.G."/>
        </authorList>
    </citation>
    <scope>NUCLEOTIDE SEQUENCE [LARGE SCALE GENOMIC DNA]</scope>
    <source>
        <strain evidence="2">C5 / ATCC 48332 / race O</strain>
    </source>
</reference>
<dbReference type="HOGENOM" id="CLU_2460689_0_0_1"/>
<gene>
    <name evidence="1" type="ORF">COCHEDRAFT_1023447</name>
</gene>
<sequence>MRHVVFQDEGCPASATNKQKSPHLCFVSPSLAFRKLVEAITRKGKQKRHLETKSGNPGLFQGNLDMRNKKWFACGGVCGGITVRCPWTA</sequence>
<dbReference type="Proteomes" id="UP000016936">
    <property type="component" value="Unassembled WGS sequence"/>
</dbReference>
<organism evidence="1 2">
    <name type="scientific">Cochliobolus heterostrophus (strain C5 / ATCC 48332 / race O)</name>
    <name type="common">Southern corn leaf blight fungus</name>
    <name type="synonym">Bipolaris maydis</name>
    <dbReference type="NCBI Taxonomy" id="701091"/>
    <lineage>
        <taxon>Eukaryota</taxon>
        <taxon>Fungi</taxon>
        <taxon>Dikarya</taxon>
        <taxon>Ascomycota</taxon>
        <taxon>Pezizomycotina</taxon>
        <taxon>Dothideomycetes</taxon>
        <taxon>Pleosporomycetidae</taxon>
        <taxon>Pleosporales</taxon>
        <taxon>Pleosporineae</taxon>
        <taxon>Pleosporaceae</taxon>
        <taxon>Bipolaris</taxon>
    </lineage>
</organism>
<proteinExistence type="predicted"/>
<reference evidence="1 2" key="1">
    <citation type="journal article" date="2012" name="PLoS Pathog.">
        <title>Diverse lifestyles and strategies of plant pathogenesis encoded in the genomes of eighteen Dothideomycetes fungi.</title>
        <authorList>
            <person name="Ohm R.A."/>
            <person name="Feau N."/>
            <person name="Henrissat B."/>
            <person name="Schoch C.L."/>
            <person name="Horwitz B.A."/>
            <person name="Barry K.W."/>
            <person name="Condon B.J."/>
            <person name="Copeland A.C."/>
            <person name="Dhillon B."/>
            <person name="Glaser F."/>
            <person name="Hesse C.N."/>
            <person name="Kosti I."/>
            <person name="LaButti K."/>
            <person name="Lindquist E.A."/>
            <person name="Lucas S."/>
            <person name="Salamov A.A."/>
            <person name="Bradshaw R.E."/>
            <person name="Ciuffetti L."/>
            <person name="Hamelin R.C."/>
            <person name="Kema G.H.J."/>
            <person name="Lawrence C."/>
            <person name="Scott J.A."/>
            <person name="Spatafora J.W."/>
            <person name="Turgeon B.G."/>
            <person name="de Wit P.J.G.M."/>
            <person name="Zhong S."/>
            <person name="Goodwin S.B."/>
            <person name="Grigoriev I.V."/>
        </authorList>
    </citation>
    <scope>NUCLEOTIDE SEQUENCE [LARGE SCALE GENOMIC DNA]</scope>
    <source>
        <strain evidence="2">C5 / ATCC 48332 / race O</strain>
    </source>
</reference>
<accession>M2UGY9</accession>
<dbReference type="AlphaFoldDB" id="M2UGY9"/>
<protein>
    <submittedName>
        <fullName evidence="1">Uncharacterized protein</fullName>
    </submittedName>
</protein>
<evidence type="ECO:0000313" key="2">
    <source>
        <dbReference type="Proteomes" id="UP000016936"/>
    </source>
</evidence>
<feature type="non-terminal residue" evidence="1">
    <location>
        <position position="89"/>
    </location>
</feature>
<evidence type="ECO:0000313" key="1">
    <source>
        <dbReference type="EMBL" id="EMD87237.1"/>
    </source>
</evidence>
<dbReference type="EMBL" id="KB445582">
    <property type="protein sequence ID" value="EMD87237.1"/>
    <property type="molecule type" value="Genomic_DNA"/>
</dbReference>